<feature type="domain" description="Large ribosomal subunit protein eL14" evidence="8">
    <location>
        <begin position="57"/>
        <end position="131"/>
    </location>
</feature>
<dbReference type="AlphaFoldDB" id="A0A165FBW9"/>
<dbReference type="GO" id="GO:0003723">
    <property type="term" value="F:RNA binding"/>
    <property type="evidence" value="ECO:0007669"/>
    <property type="project" value="InterPro"/>
</dbReference>
<dbReference type="InterPro" id="IPR008991">
    <property type="entry name" value="Translation_prot_SH3-like_sf"/>
</dbReference>
<dbReference type="InterPro" id="IPR014722">
    <property type="entry name" value="Rib_uL2_dom2"/>
</dbReference>
<evidence type="ECO:0000259" key="7">
    <source>
        <dbReference type="Pfam" id="PF00467"/>
    </source>
</evidence>
<dbReference type="GO" id="GO:0030684">
    <property type="term" value="C:preribosome"/>
    <property type="evidence" value="ECO:0007669"/>
    <property type="project" value="EnsemblFungi"/>
</dbReference>
<name>A0A165FBW9_XYLHT</name>
<organism evidence="9 10">
    <name type="scientific">Xylona heveae (strain CBS 132557 / TC161)</name>
    <dbReference type="NCBI Taxonomy" id="1328760"/>
    <lineage>
        <taxon>Eukaryota</taxon>
        <taxon>Fungi</taxon>
        <taxon>Dikarya</taxon>
        <taxon>Ascomycota</taxon>
        <taxon>Pezizomycotina</taxon>
        <taxon>Xylonomycetes</taxon>
        <taxon>Xylonales</taxon>
        <taxon>Xylonaceae</taxon>
        <taxon>Xylona</taxon>
    </lineage>
</organism>
<evidence type="ECO:0000259" key="8">
    <source>
        <dbReference type="Pfam" id="PF01929"/>
    </source>
</evidence>
<keyword evidence="5 9" id="KW-0689">Ribosomal protein</keyword>
<evidence type="ECO:0000256" key="4">
    <source>
        <dbReference type="ARBA" id="ARBA00022490"/>
    </source>
</evidence>
<dbReference type="Pfam" id="PF00467">
    <property type="entry name" value="KOW"/>
    <property type="match status" value="1"/>
</dbReference>
<dbReference type="InParanoid" id="A0A165FBW9"/>
<comment type="function">
    <text evidence="1">Component of the ribosome, a large ribonucleoprotein complex responsible for the synthesis of proteins in the cell. The small ribosomal subunit (SSU) binds messenger RNAs (mRNAs) and translates the encoded message by selecting cognate aminoacyl-transfer RNA (tRNA) molecules. The large subunit (LSU) contains the ribosomal catalytic site termed the peptidyl transferase center (PTC), which catalyzes the formation of peptide bonds, thereby polymerizing the amino acids delivered by tRNAs into a polypeptide chain. The nascent polypeptides leave the ribosome through a tunnel in the LSU and interact with protein factors that function in enzymatic processing, targeting, and the membrane insertion of nascent chains at the exit of the ribosomal tunnel.</text>
</comment>
<dbReference type="STRING" id="1328760.A0A165FBW9"/>
<dbReference type="FunCoup" id="A0A165FBW9">
    <property type="interactions" value="1062"/>
</dbReference>
<protein>
    <submittedName>
        <fullName evidence="9">60S ribosomal protein L14</fullName>
    </submittedName>
</protein>
<dbReference type="OMA" id="KLCFVVD"/>
<dbReference type="CDD" id="cd23702">
    <property type="entry name" value="eL14"/>
    <property type="match status" value="1"/>
</dbReference>
<dbReference type="Gene3D" id="2.30.30.30">
    <property type="match status" value="1"/>
</dbReference>
<dbReference type="InterPro" id="IPR002784">
    <property type="entry name" value="Ribosomal_eL14_dom"/>
</dbReference>
<evidence type="ECO:0000256" key="6">
    <source>
        <dbReference type="ARBA" id="ARBA00023274"/>
    </source>
</evidence>
<evidence type="ECO:0000313" key="9">
    <source>
        <dbReference type="EMBL" id="KZF20800.1"/>
    </source>
</evidence>
<accession>A0A165FBW9</accession>
<dbReference type="GO" id="GO:0006412">
    <property type="term" value="P:translation"/>
    <property type="evidence" value="ECO:0007669"/>
    <property type="project" value="InterPro"/>
</dbReference>
<dbReference type="EMBL" id="KV407462">
    <property type="protein sequence ID" value="KZF20800.1"/>
    <property type="molecule type" value="Genomic_DNA"/>
</dbReference>
<dbReference type="SUPFAM" id="SSF50104">
    <property type="entry name" value="Translation proteins SH3-like domain"/>
    <property type="match status" value="1"/>
</dbReference>
<dbReference type="PANTHER" id="PTHR11127:SF2">
    <property type="entry name" value="LARGE RIBOSOMAL SUBUNIT PROTEIN EL14"/>
    <property type="match status" value="1"/>
</dbReference>
<keyword evidence="4" id="KW-0963">Cytoplasm</keyword>
<dbReference type="GO" id="GO:0022625">
    <property type="term" value="C:cytosolic large ribosomal subunit"/>
    <property type="evidence" value="ECO:0007669"/>
    <property type="project" value="TreeGrafter"/>
</dbReference>
<proteinExistence type="inferred from homology"/>
<dbReference type="Pfam" id="PF01929">
    <property type="entry name" value="Ribosomal_L14e"/>
    <property type="match status" value="1"/>
</dbReference>
<keyword evidence="6" id="KW-0687">Ribonucleoprotein</keyword>
<dbReference type="GeneID" id="28895102"/>
<dbReference type="OrthoDB" id="1875589at2759"/>
<dbReference type="FunFam" id="2.30.30.30:FF:000030">
    <property type="entry name" value="60S ribosomal protein L14"/>
    <property type="match status" value="1"/>
</dbReference>
<dbReference type="RefSeq" id="XP_018186355.1">
    <property type="nucleotide sequence ID" value="XM_018329965.1"/>
</dbReference>
<dbReference type="InterPro" id="IPR039660">
    <property type="entry name" value="Ribosomal_eL14"/>
</dbReference>
<evidence type="ECO:0000256" key="1">
    <source>
        <dbReference type="ARBA" id="ARBA00004021"/>
    </source>
</evidence>
<dbReference type="InterPro" id="IPR005824">
    <property type="entry name" value="KOW"/>
</dbReference>
<sequence length="151" mass="16969">MGEAEIKTSQWRLVEVGRVVLLTGGQYDGRLATVVEIVDHKRVLVDGPADDAKLAVPRQAIRLSDVVLTPIVIAKLPRAAGTGAVKAAWKKAEVEQKFGQSKWAKGREQKARRAQLTDFERFKVLKLRKQVRIPVPNLHFRRSDELGLKRK</sequence>
<evidence type="ECO:0000256" key="3">
    <source>
        <dbReference type="ARBA" id="ARBA00006592"/>
    </source>
</evidence>
<dbReference type="GO" id="GO:0003735">
    <property type="term" value="F:structural constituent of ribosome"/>
    <property type="evidence" value="ECO:0007669"/>
    <property type="project" value="InterPro"/>
</dbReference>
<reference evidence="9 10" key="1">
    <citation type="journal article" date="2016" name="Fungal Biol.">
        <title>The genome of Xylona heveae provides a window into fungal endophytism.</title>
        <authorList>
            <person name="Gazis R."/>
            <person name="Kuo A."/>
            <person name="Riley R."/>
            <person name="LaButti K."/>
            <person name="Lipzen A."/>
            <person name="Lin J."/>
            <person name="Amirebrahimi M."/>
            <person name="Hesse C.N."/>
            <person name="Spatafora J.W."/>
            <person name="Henrissat B."/>
            <person name="Hainaut M."/>
            <person name="Grigoriev I.V."/>
            <person name="Hibbett D.S."/>
        </authorList>
    </citation>
    <scope>NUCLEOTIDE SEQUENCE [LARGE SCALE GENOMIC DNA]</scope>
    <source>
        <strain evidence="9 10">TC161</strain>
    </source>
</reference>
<dbReference type="Proteomes" id="UP000076632">
    <property type="component" value="Unassembled WGS sequence"/>
</dbReference>
<feature type="domain" description="KOW" evidence="7">
    <location>
        <begin position="16"/>
        <end position="46"/>
    </location>
</feature>
<gene>
    <name evidence="9" type="ORF">L228DRAFT_213010</name>
</gene>
<dbReference type="GO" id="GO:0042273">
    <property type="term" value="P:ribosomal large subunit biogenesis"/>
    <property type="evidence" value="ECO:0007669"/>
    <property type="project" value="TreeGrafter"/>
</dbReference>
<evidence type="ECO:0000313" key="10">
    <source>
        <dbReference type="Proteomes" id="UP000076632"/>
    </source>
</evidence>
<keyword evidence="10" id="KW-1185">Reference proteome</keyword>
<dbReference type="Gene3D" id="6.10.250.2270">
    <property type="match status" value="1"/>
</dbReference>
<comment type="subcellular location">
    <subcellularLocation>
        <location evidence="2">Cytoplasm</location>
    </subcellularLocation>
</comment>
<evidence type="ECO:0000256" key="5">
    <source>
        <dbReference type="ARBA" id="ARBA00022980"/>
    </source>
</evidence>
<evidence type="ECO:0000256" key="2">
    <source>
        <dbReference type="ARBA" id="ARBA00004496"/>
    </source>
</evidence>
<comment type="similarity">
    <text evidence="3">Belongs to the eukaryotic ribosomal protein eL14 family.</text>
</comment>
<dbReference type="PANTHER" id="PTHR11127">
    <property type="entry name" value="60S RIBOSOMAL PROTEIN L14"/>
    <property type="match status" value="1"/>
</dbReference>